<dbReference type="InterPro" id="IPR046848">
    <property type="entry name" value="E_motif"/>
</dbReference>
<dbReference type="GO" id="GO:0003723">
    <property type="term" value="F:RNA binding"/>
    <property type="evidence" value="ECO:0007669"/>
    <property type="project" value="InterPro"/>
</dbReference>
<organism evidence="3 4">
    <name type="scientific">Colocasia esculenta</name>
    <name type="common">Wild taro</name>
    <name type="synonym">Arum esculentum</name>
    <dbReference type="NCBI Taxonomy" id="4460"/>
    <lineage>
        <taxon>Eukaryota</taxon>
        <taxon>Viridiplantae</taxon>
        <taxon>Streptophyta</taxon>
        <taxon>Embryophyta</taxon>
        <taxon>Tracheophyta</taxon>
        <taxon>Spermatophyta</taxon>
        <taxon>Magnoliopsida</taxon>
        <taxon>Liliopsida</taxon>
        <taxon>Araceae</taxon>
        <taxon>Aroideae</taxon>
        <taxon>Colocasieae</taxon>
        <taxon>Colocasia</taxon>
    </lineage>
</organism>
<feature type="repeat" description="PPR" evidence="2">
    <location>
        <begin position="314"/>
        <end position="348"/>
    </location>
</feature>
<dbReference type="Pfam" id="PF13041">
    <property type="entry name" value="PPR_2"/>
    <property type="match status" value="2"/>
</dbReference>
<evidence type="ECO:0000256" key="2">
    <source>
        <dbReference type="PROSITE-ProRule" id="PRU00708"/>
    </source>
</evidence>
<keyword evidence="1" id="KW-0677">Repeat</keyword>
<sequence>MPCRALQLASCSKMIITLTSTITRRSLGAPFPVKASSLRSHRYTPALPVSGSCFNVATSETPSTDDQELELSFRRQNKALTRLIRRGSLREARQVFDNLWQRNVVTWNTMLAAYVRHREIVRARELFDAMPHRDVVSWNSMLLSYTLPGQLDEARRLFEDMPVRDAVSWNTMISGYARCRRMGDAVNLFEQMDERNAVSWNAIVTGFLENGDVDRALEAFERMTVRDSASLSALVSGLVHNGRLEDAECALIRSEEKNIDAYNTLIAGFAQRGRIKEAQRLFDMIPSQHSHPCGTMDRNNADNYCCWNRLFEKNVISWNTMIMCYVKAGDICSARKLFDEMPMRDRFSWNTMINGYAQLQNLEEATSLFLRMPEPDGRTWNFMISGYAQKGDMEQAREYFDQMHCKSIVSWNTIIAGYEQNGNYDEAMQLFSQLMSECGKPDRHTLSSVLGACAGLATLSQGVQIHQLITKTVQADTPINNALITMYSRCGNLTDARFVFDIMKTQRDNVSWNAMIGGYAQHGFAGESLRLFREMTDMKVQPTHITFISVLNACYHAGLVDEGQGHFNSMVHKYGISPDTEHYACLVNLICRHGQLDKAMGIIEGMLVPPDKAVWGALLGACRMHKNASMAQVAVEALLEIDPDNSAPYVLLCNTHADMGRWDDAEEVREIMYRNGIRKQPGYSWIELQRNVHVFLAGDRSHPLAYEIHSVADSCNRVIRDDSNGNTLIALHVDM</sequence>
<name>A0A843XQE6_COLES</name>
<dbReference type="FunFam" id="1.25.40.10:FF:001093">
    <property type="entry name" value="Pentatricopeptide repeat-containing protein At2g34400"/>
    <property type="match status" value="1"/>
</dbReference>
<dbReference type="OrthoDB" id="185373at2759"/>
<dbReference type="Pfam" id="PF20431">
    <property type="entry name" value="E_motif"/>
    <property type="match status" value="1"/>
</dbReference>
<feature type="repeat" description="PPR" evidence="2">
    <location>
        <begin position="165"/>
        <end position="199"/>
    </location>
</feature>
<feature type="repeat" description="PPR" evidence="2">
    <location>
        <begin position="508"/>
        <end position="542"/>
    </location>
</feature>
<feature type="repeat" description="PPR" evidence="2">
    <location>
        <begin position="258"/>
        <end position="292"/>
    </location>
</feature>
<dbReference type="Pfam" id="PF01535">
    <property type="entry name" value="PPR"/>
    <property type="match status" value="9"/>
</dbReference>
<dbReference type="EMBL" id="NMUH01010936">
    <property type="protein sequence ID" value="MQM21372.1"/>
    <property type="molecule type" value="Genomic_DNA"/>
</dbReference>
<dbReference type="Pfam" id="PF12854">
    <property type="entry name" value="PPR_1"/>
    <property type="match status" value="1"/>
</dbReference>
<accession>A0A843XQE6</accession>
<dbReference type="SUPFAM" id="SSF48452">
    <property type="entry name" value="TPR-like"/>
    <property type="match status" value="1"/>
</dbReference>
<dbReference type="InterPro" id="IPR002885">
    <property type="entry name" value="PPR_rpt"/>
</dbReference>
<dbReference type="AlphaFoldDB" id="A0A843XQE6"/>
<protein>
    <submittedName>
        <fullName evidence="3">Uncharacterized protein</fullName>
    </submittedName>
</protein>
<dbReference type="PANTHER" id="PTHR47926">
    <property type="entry name" value="PENTATRICOPEPTIDE REPEAT-CONTAINING PROTEIN"/>
    <property type="match status" value="1"/>
</dbReference>
<comment type="caution">
    <text evidence="3">The sequence shown here is derived from an EMBL/GenBank/DDBJ whole genome shotgun (WGS) entry which is preliminary data.</text>
</comment>
<feature type="repeat" description="PPR" evidence="2">
    <location>
        <begin position="645"/>
        <end position="679"/>
    </location>
</feature>
<feature type="repeat" description="PPR" evidence="2">
    <location>
        <begin position="103"/>
        <end position="137"/>
    </location>
</feature>
<evidence type="ECO:0000313" key="3">
    <source>
        <dbReference type="EMBL" id="MQM21372.1"/>
    </source>
</evidence>
<reference evidence="3" key="1">
    <citation type="submission" date="2017-07" db="EMBL/GenBank/DDBJ databases">
        <title>Taro Niue Genome Assembly and Annotation.</title>
        <authorList>
            <person name="Atibalentja N."/>
            <person name="Keating K."/>
            <person name="Fields C.J."/>
        </authorList>
    </citation>
    <scope>NUCLEOTIDE SEQUENCE</scope>
    <source>
        <strain evidence="3">Niue_2</strain>
        <tissue evidence="3">Leaf</tissue>
    </source>
</reference>
<dbReference type="NCBIfam" id="TIGR00756">
    <property type="entry name" value="PPR"/>
    <property type="match status" value="9"/>
</dbReference>
<dbReference type="PROSITE" id="PS51375">
    <property type="entry name" value="PPR"/>
    <property type="match status" value="7"/>
</dbReference>
<dbReference type="Proteomes" id="UP000652761">
    <property type="component" value="Unassembled WGS sequence"/>
</dbReference>
<gene>
    <name evidence="3" type="ORF">Taro_054411</name>
</gene>
<dbReference type="InterPro" id="IPR011990">
    <property type="entry name" value="TPR-like_helical_dom_sf"/>
</dbReference>
<feature type="repeat" description="PPR" evidence="2">
    <location>
        <begin position="376"/>
        <end position="410"/>
    </location>
</feature>
<evidence type="ECO:0000313" key="4">
    <source>
        <dbReference type="Proteomes" id="UP000652761"/>
    </source>
</evidence>
<dbReference type="Gene3D" id="1.25.40.10">
    <property type="entry name" value="Tetratricopeptide repeat domain"/>
    <property type="match status" value="6"/>
</dbReference>
<keyword evidence="4" id="KW-1185">Reference proteome</keyword>
<dbReference type="PANTHER" id="PTHR47926:SF468">
    <property type="entry name" value="PENTATRICOPEPTIDE REPEAT-CONTAINING PROTEIN"/>
    <property type="match status" value="1"/>
</dbReference>
<proteinExistence type="predicted"/>
<dbReference type="InterPro" id="IPR046960">
    <property type="entry name" value="PPR_At4g14850-like_plant"/>
</dbReference>
<dbReference type="GO" id="GO:0009451">
    <property type="term" value="P:RNA modification"/>
    <property type="evidence" value="ECO:0007669"/>
    <property type="project" value="InterPro"/>
</dbReference>
<evidence type="ECO:0000256" key="1">
    <source>
        <dbReference type="ARBA" id="ARBA00022737"/>
    </source>
</evidence>